<sequence length="147" mass="15544">MLPFSAIFAEQYPEDRAGKTRFFSARESQENAMHHITRAVLMAVPLLIGTAVVPQAQAHWRGGPRPGPYGYGDRWHGGHHDHTGAIVGGILGGLAVGAVGGAMLAQPYGPPPPPQVVYAPPPPVTYVQPRVAYGPPPPPPVAVYPGY</sequence>
<accession>G6XFT8</accession>
<dbReference type="AlphaFoldDB" id="G6XFT8"/>
<dbReference type="EMBL" id="AGQV01000001">
    <property type="protein sequence ID" value="EHH69046.1"/>
    <property type="molecule type" value="Genomic_DNA"/>
</dbReference>
<dbReference type="Proteomes" id="UP000004949">
    <property type="component" value="Unassembled WGS sequence"/>
</dbReference>
<dbReference type="PATRIC" id="fig|1088869.3.peg.355"/>
<dbReference type="RefSeq" id="WP_008850503.1">
    <property type="nucleotide sequence ID" value="NZ_AGQV01000001.1"/>
</dbReference>
<keyword evidence="2" id="KW-1185">Reference proteome</keyword>
<organism evidence="1 2">
    <name type="scientific">Gluconobacter morbifer G707</name>
    <dbReference type="NCBI Taxonomy" id="1088869"/>
    <lineage>
        <taxon>Bacteria</taxon>
        <taxon>Pseudomonadati</taxon>
        <taxon>Pseudomonadota</taxon>
        <taxon>Alphaproteobacteria</taxon>
        <taxon>Acetobacterales</taxon>
        <taxon>Acetobacteraceae</taxon>
        <taxon>Gluconobacter</taxon>
    </lineage>
</organism>
<dbReference type="STRING" id="1088869.GMO_03530"/>
<evidence type="ECO:0000313" key="1">
    <source>
        <dbReference type="EMBL" id="EHH69046.1"/>
    </source>
</evidence>
<proteinExistence type="predicted"/>
<comment type="caution">
    <text evidence="1">The sequence shown here is derived from an EMBL/GenBank/DDBJ whole genome shotgun (WGS) entry which is preliminary data.</text>
</comment>
<reference evidence="1 2" key="1">
    <citation type="submission" date="2011-10" db="EMBL/GenBank/DDBJ databases">
        <title>Genome sequence of Gluconobacter morbifer G707, isolated from Drosophila gut.</title>
        <authorList>
            <person name="Lee W.-J."/>
            <person name="Kim E.-K."/>
        </authorList>
    </citation>
    <scope>NUCLEOTIDE SEQUENCE [LARGE SCALE GENOMIC DNA]</scope>
    <source>
        <strain evidence="1 2">G707</strain>
    </source>
</reference>
<name>G6XFT8_9PROT</name>
<gene>
    <name evidence="1" type="ORF">GMO_03530</name>
</gene>
<evidence type="ECO:0000313" key="2">
    <source>
        <dbReference type="Proteomes" id="UP000004949"/>
    </source>
</evidence>
<protein>
    <submittedName>
        <fullName evidence="1">Uncharacterized protein</fullName>
    </submittedName>
</protein>